<dbReference type="PANTHER" id="PTHR43405">
    <property type="entry name" value="GLYCOSYL HYDROLASE DIGH"/>
    <property type="match status" value="1"/>
</dbReference>
<accession>R7VED6</accession>
<dbReference type="OrthoDB" id="2018923at2759"/>
<evidence type="ECO:0000313" key="6">
    <source>
        <dbReference type="Proteomes" id="UP000014760"/>
    </source>
</evidence>
<dbReference type="OMA" id="EPWSYFL"/>
<sequence>MQSLFIILFWGTLSWALPGSREIHPLVPDVEFRALFLATAWNIDWPSSSSASPATQQQELIDYLDLMQEANFNALHFHVRPASDALYASNVDPWSRFLTGTQGTAPNPLWDPLSFCITEAHSRGIEVHAWLNPYRANTAASFDGLHSSHIANVLRQYAYIYDSYVYMDPASLQVEDWLIEVIEDIIARYDVDGIHYDDYFYPYPVAGVDFPDDATYEDYLQGGGTLARDDWRRANVDRMVERTYMTIKNEKPGCVFSISPFGIYRPGHPEGMAPPIVGMDPYSEMYADAKLWLQMGWVDAMAPQIYWAIDPPAQSYPVIVDWWLDNNPLGRLVYPCNGVYKMSDFNDWPVSEIVNQVDLTRDEGRRGKECLGNNFYSAKSFRDNTKGLYDVFQADVYPTPAVTPPLGWIEAATPIQMDAVQVDGDIITWTSSGDAMFWRLYCLQDDTWRLCQIIPGRERSVEVTKGIYTVVAVDASRREGDKVLVTVE</sequence>
<dbReference type="SUPFAM" id="SSF51445">
    <property type="entry name" value="(Trans)glycosidases"/>
    <property type="match status" value="1"/>
</dbReference>
<feature type="signal peptide" evidence="2">
    <location>
        <begin position="1"/>
        <end position="16"/>
    </location>
</feature>
<keyword evidence="1 2" id="KW-0732">Signal</keyword>
<name>R7VED6_CAPTE</name>
<dbReference type="PANTHER" id="PTHR43405:SF1">
    <property type="entry name" value="GLYCOSYL HYDROLASE DIGH"/>
    <property type="match status" value="1"/>
</dbReference>
<gene>
    <name evidence="4" type="ORF">CAPTEDRAFT_109895</name>
</gene>
<feature type="chain" id="PRO_5008788961" description="Glycosyl hydrolase-like 10 domain-containing protein" evidence="2">
    <location>
        <begin position="17"/>
        <end position="488"/>
    </location>
</feature>
<organism evidence="4">
    <name type="scientific">Capitella teleta</name>
    <name type="common">Polychaete worm</name>
    <dbReference type="NCBI Taxonomy" id="283909"/>
    <lineage>
        <taxon>Eukaryota</taxon>
        <taxon>Metazoa</taxon>
        <taxon>Spiralia</taxon>
        <taxon>Lophotrochozoa</taxon>
        <taxon>Annelida</taxon>
        <taxon>Polychaeta</taxon>
        <taxon>Sedentaria</taxon>
        <taxon>Scolecida</taxon>
        <taxon>Capitellidae</taxon>
        <taxon>Capitella</taxon>
    </lineage>
</organism>
<evidence type="ECO:0000256" key="2">
    <source>
        <dbReference type="SAM" id="SignalP"/>
    </source>
</evidence>
<reference evidence="6" key="1">
    <citation type="submission" date="2012-12" db="EMBL/GenBank/DDBJ databases">
        <authorList>
            <person name="Hellsten U."/>
            <person name="Grimwood J."/>
            <person name="Chapman J.A."/>
            <person name="Shapiro H."/>
            <person name="Aerts A."/>
            <person name="Otillar R.P."/>
            <person name="Terry A.Y."/>
            <person name="Boore J.L."/>
            <person name="Simakov O."/>
            <person name="Marletaz F."/>
            <person name="Cho S.-J."/>
            <person name="Edsinger-Gonzales E."/>
            <person name="Havlak P."/>
            <person name="Kuo D.-H."/>
            <person name="Larsson T."/>
            <person name="Lv J."/>
            <person name="Arendt D."/>
            <person name="Savage R."/>
            <person name="Osoegawa K."/>
            <person name="de Jong P."/>
            <person name="Lindberg D.R."/>
            <person name="Seaver E.C."/>
            <person name="Weisblat D.A."/>
            <person name="Putnam N.H."/>
            <person name="Grigoriev I.V."/>
            <person name="Rokhsar D.S."/>
        </authorList>
    </citation>
    <scope>NUCLEOTIDE SEQUENCE</scope>
    <source>
        <strain evidence="6">I ESC-2004</strain>
    </source>
</reference>
<dbReference type="Pfam" id="PF02638">
    <property type="entry name" value="GHL10"/>
    <property type="match status" value="1"/>
</dbReference>
<dbReference type="InterPro" id="IPR003790">
    <property type="entry name" value="GHL10"/>
</dbReference>
<dbReference type="HOGENOM" id="CLU_019247_2_1_1"/>
<dbReference type="InterPro" id="IPR052177">
    <property type="entry name" value="Divisome_Glycosyl_Hydrolase"/>
</dbReference>
<proteinExistence type="predicted"/>
<evidence type="ECO:0000313" key="4">
    <source>
        <dbReference type="EMBL" id="ELU14045.1"/>
    </source>
</evidence>
<reference evidence="4 6" key="2">
    <citation type="journal article" date="2013" name="Nature">
        <title>Insights into bilaterian evolution from three spiralian genomes.</title>
        <authorList>
            <person name="Simakov O."/>
            <person name="Marletaz F."/>
            <person name="Cho S.J."/>
            <person name="Edsinger-Gonzales E."/>
            <person name="Havlak P."/>
            <person name="Hellsten U."/>
            <person name="Kuo D.H."/>
            <person name="Larsson T."/>
            <person name="Lv J."/>
            <person name="Arendt D."/>
            <person name="Savage R."/>
            <person name="Osoegawa K."/>
            <person name="de Jong P."/>
            <person name="Grimwood J."/>
            <person name="Chapman J.A."/>
            <person name="Shapiro H."/>
            <person name="Aerts A."/>
            <person name="Otillar R.P."/>
            <person name="Terry A.Y."/>
            <person name="Boore J.L."/>
            <person name="Grigoriev I.V."/>
            <person name="Lindberg D.R."/>
            <person name="Seaver E.C."/>
            <person name="Weisblat D.A."/>
            <person name="Putnam N.H."/>
            <person name="Rokhsar D.S."/>
        </authorList>
    </citation>
    <scope>NUCLEOTIDE SEQUENCE</scope>
    <source>
        <strain evidence="4 6">I ESC-2004</strain>
    </source>
</reference>
<dbReference type="AlphaFoldDB" id="R7VED6"/>
<dbReference type="Proteomes" id="UP000014760">
    <property type="component" value="Unassembled WGS sequence"/>
</dbReference>
<dbReference type="Gene3D" id="3.20.20.80">
    <property type="entry name" value="Glycosidases"/>
    <property type="match status" value="1"/>
</dbReference>
<dbReference type="EMBL" id="KB294813">
    <property type="protein sequence ID" value="ELU14045.1"/>
    <property type="molecule type" value="Genomic_DNA"/>
</dbReference>
<reference evidence="5" key="3">
    <citation type="submission" date="2015-06" db="UniProtKB">
        <authorList>
            <consortium name="EnsemblMetazoa"/>
        </authorList>
    </citation>
    <scope>IDENTIFICATION</scope>
</reference>
<evidence type="ECO:0000256" key="1">
    <source>
        <dbReference type="ARBA" id="ARBA00022729"/>
    </source>
</evidence>
<evidence type="ECO:0000313" key="5">
    <source>
        <dbReference type="EnsemblMetazoa" id="CapteP109895"/>
    </source>
</evidence>
<dbReference type="EMBL" id="AMQN01004974">
    <property type="status" value="NOT_ANNOTATED_CDS"/>
    <property type="molecule type" value="Genomic_DNA"/>
</dbReference>
<evidence type="ECO:0000259" key="3">
    <source>
        <dbReference type="Pfam" id="PF02638"/>
    </source>
</evidence>
<feature type="domain" description="Glycosyl hydrolase-like 10" evidence="3">
    <location>
        <begin position="31"/>
        <end position="325"/>
    </location>
</feature>
<dbReference type="InterPro" id="IPR017853">
    <property type="entry name" value="GH"/>
</dbReference>
<protein>
    <recommendedName>
        <fullName evidence="3">Glycosyl hydrolase-like 10 domain-containing protein</fullName>
    </recommendedName>
</protein>
<keyword evidence="6" id="KW-1185">Reference proteome</keyword>
<dbReference type="EnsemblMetazoa" id="CapteT109895">
    <property type="protein sequence ID" value="CapteP109895"/>
    <property type="gene ID" value="CapteG109895"/>
</dbReference>